<feature type="region of interest" description="Disordered" evidence="1">
    <location>
        <begin position="780"/>
        <end position="809"/>
    </location>
</feature>
<dbReference type="PANTHER" id="PTHR16166:SF141">
    <property type="entry name" value="INTERMEMBRANE LIPID TRANSFER PROTEIN VPS13D"/>
    <property type="match status" value="1"/>
</dbReference>
<dbReference type="GO" id="GO:0045053">
    <property type="term" value="P:protein retention in Golgi apparatus"/>
    <property type="evidence" value="ECO:0007669"/>
    <property type="project" value="TreeGrafter"/>
</dbReference>
<dbReference type="InterPro" id="IPR026847">
    <property type="entry name" value="VPS13"/>
</dbReference>
<dbReference type="Pfam" id="PF25033">
    <property type="entry name" value="VPS13_M"/>
    <property type="match status" value="1"/>
</dbReference>
<feature type="region of interest" description="Disordered" evidence="1">
    <location>
        <begin position="2795"/>
        <end position="2822"/>
    </location>
</feature>
<dbReference type="EMBL" id="CAJNYT010002710">
    <property type="protein sequence ID" value="CAF3487995.1"/>
    <property type="molecule type" value="Genomic_DNA"/>
</dbReference>
<dbReference type="InterPro" id="IPR056747">
    <property type="entry name" value="VPS13-like_M"/>
</dbReference>
<dbReference type="GO" id="GO:0006623">
    <property type="term" value="P:protein targeting to vacuole"/>
    <property type="evidence" value="ECO:0007669"/>
    <property type="project" value="TreeGrafter"/>
</dbReference>
<evidence type="ECO:0000313" key="6">
    <source>
        <dbReference type="Proteomes" id="UP000663872"/>
    </source>
</evidence>
<evidence type="ECO:0008006" key="7">
    <source>
        <dbReference type="Google" id="ProtNLM"/>
    </source>
</evidence>
<proteinExistence type="predicted"/>
<accession>A0A818GG56</accession>
<gene>
    <name evidence="5" type="ORF">GRG538_LOCUS16791</name>
</gene>
<feature type="compositionally biased region" description="Polar residues" evidence="1">
    <location>
        <begin position="796"/>
        <end position="809"/>
    </location>
</feature>
<comment type="caution">
    <text evidence="5">The sequence shown here is derived from an EMBL/GenBank/DDBJ whole genome shotgun (WGS) entry which is preliminary data.</text>
</comment>
<feature type="compositionally biased region" description="Polar residues" evidence="1">
    <location>
        <begin position="4164"/>
        <end position="4173"/>
    </location>
</feature>
<organism evidence="5 6">
    <name type="scientific">Rotaria socialis</name>
    <dbReference type="NCBI Taxonomy" id="392032"/>
    <lineage>
        <taxon>Eukaryota</taxon>
        <taxon>Metazoa</taxon>
        <taxon>Spiralia</taxon>
        <taxon>Gnathifera</taxon>
        <taxon>Rotifera</taxon>
        <taxon>Eurotatoria</taxon>
        <taxon>Bdelloidea</taxon>
        <taxon>Philodinida</taxon>
        <taxon>Philodinidae</taxon>
        <taxon>Rotaria</taxon>
    </lineage>
</organism>
<dbReference type="InterPro" id="IPR009543">
    <property type="entry name" value="VPS13_VAB"/>
</dbReference>
<sequence length="4173" mass="478131">MFEAVIAALLKGYVARYVDINADQLSVQLLYGRPIVVENLTFNKTTLNNDIRKKLKLPIEIESLHVGKIQCSFLWSSLFFRSSSPALTILIEHVRAIIKPVILDDNEDPQEEFTEENEIVKKRNHLDLSEQQLEKEFEYLGEVKSSSWSIRRLVLSFLEKLQVQIIDLHISYESFTSDNIPYTVGLSFDNIQISNELSNENMNRKTFQVHNLALYIDSNTSRSDDSSAHSYILLPSNSITIYLTHNYIRSALINRQQPRYELEWTFNDLSLKSSVDQIRILSDVIRFIHYSNTHRKFINDPSRPTKKISKTSVKLWWRYITLVIIRTQNYLKVPISNDQTHTTTNFWFNSVLLNKRLKQIVIYKRLYRLYLDNKYLKRSTISNFTPADRLILNDIEMDFDLDCLTRIRRVIFRTRANEQLSLANNNKQQSTNMESASSWYMSYANWISSKTVDLWKTTTPTDANQATAISTTPIISLNENDEKLQEQVNTFIAQSLEDQDLAQNRRDALYLRLKFLVKSVQIDLLSDSDIMFHFSLDNVSVLIELRPRHQSLLFYLRLDDLNICDRFRTDAFSNIVCPKQRPHEASLGSQRAPVIEVSYETNPRSQKPKEKRLSFSLAVRSRGLCFVCCPISFERLRDFFASAFIEPSSTPLSSSSSSIFQHWTHLKDRTAKQLKSAFEQIFSQTPTKMTSSNVKNIKQGQRRHKKKFDIYLDICAPQMIVPQSSDRALIMDFGYLTFINDEYKKSSCPLKNCNMHTNDSLAPLSINTFFQQRPYFFNEQNPSTPVEDDDEEFVTPDSSPTATDNPLELETTNYPINNVHREQSISPTHADENLIYTPFSLSLCDMQLGYLTYSNNQSKNNLSSVIEKFGFCFLIQYRTIQTFDFLWPLIKVSGTLPKIIIHLDPSRIETLCGTINNWGSFIENLTSTIVSNKSDIKNNQTTIDDLTPRLALSFSINEISVQLSDDSRALSEVRIQNIDLTLINHVNSNILSFSVHTLMIVDAIQNHGKDYELLLTSNRALDINTQTGTLYESHTISSDIENEYLIRINIQSLNDVAKNENCLKVDIHVNKLHFVFNPETLSILINFIVNIIYSMKTILRQNYSEENKVASIVKKNNRTKFQINSEFQELSILCTNVLTKKLSDNRFIGSKLEKIAAATIKQASLNIFIEPSTMIEAEICSLQIFNLLPDSLSLTYTEESSAIVNLGIDDKSIDHDEVLPSKAFHLLYRQQKDGNSNNKIEDLLIEMASVCYTHSPKILYKIEKIFDYMAEHCHSTAAIEMEKMKKNVIKQGSMLLNQYVLSTESVLETEKPAPQLNLNIILATPILIFRPQSKLNFTNNRLVFHLGDIHIENSENHASNYEIKINDLHFFSIDLEHEFRHNQGINLLKMYKNPHLTLPILDNLSIHLNLNLTDTSTTIDSKLVSSVQMFLGKQQITLLQNIISSLTYNENDEMNEMDASITNLSDDDSLLLFDEGENAFPLNEKSLQTKFKTFAIHFQLPELTIVFLADLNLKPTKVCEAVFGQFQMSIEQQHRFCKNISLRLNSLHINDYLIKSDQCLFSTRCRKTSTSISFSTGHRISSSFPRENYQMHQSFSSNSVPTYMVTNESSTWTLKSLSSSSSATSLTANSLAPSAFIDINITVMDKRHELFDGFCIKADAQFGEVDIKFIISTWVMLFDIIGLIGGGSAPALADNRESKEFKPTSDTDFMQINIQVDAVSCLLQDNDIPPIRISLQRFDCQIQNFLTIEKALKTLKIHGKLGSVSIYDLSSFGQLYAERFCTSGTNALVFAYTKQEDLIPITPSNFPSHLQLYLRMTSVQYIHTQRFLMDLIHFFDRFHHAQECYNRIRSAAAGQSISCSAGRSTGVELDIEAESPILILPEYALNKRVIILHLGNIIIKNRFLVENEPGTLSSIMNKPKVSTCLLDVISIQFQDTLLYSAVYSKSDSNTQLTVKFSDFGFHTIQNDLSSMLRERCYLNIHVERNLDNSLSHASPTYSVKADLSSVDILLDTYQYSLIRGILAYNIGEPLEQPTRLAMMNDDPLCVSTILTGDVYLDLLFIVQMDNVGFEIFTPQESKRNSLGYCAFIKSYFSFEKCSNNNQVLDLTCSSIKLNDTRTENNNSNEFRDILTSSSSMSTSESNMQLEIHLLTTKTDDKYTIVLNHTRVLFIVDWLLKLNDFLSSFQQIPMQSNSSTSSTSMIVQAKKRFEMRLNFNQSELVLVQTTNNQQSNALVLSGIMTLTYRETMRQRPLECNLFNVTLFSCQMNNIQSTAVSIIEPINITFNIHLTDEKDQHVFEVNLPQLFIRLSYSDVKLMLYMFQSIKNQIDQAQTPVSIIEPINITFNIHLTAEKDQHVFEVNLPQLFIRLSYSDVKLMLYMFQSIKNQIDQAQTRDIIPKYQINQPVKRPSVDSEFSIEPSFDDSYTDLRIRSTTMPLNQEKPMSTEEIDNEKQSKLFLNVHSMKFSCEQISLCLIDDCLNANIPLLNLNFASIKLNIIEYGTHRIQQADCQVNIDYYNRLLSGYEPFIEVWPLQMTLKNSTTTKSLSISSNHLLNINYTNTMHQLFDLVKNNWLEDFNSSNDINKEAMYFRRPKPFEPYCFQNLIGQRVKFRTWLSSQQRFDLNDHMVEYNETKSFIFPSEALTAKKNMYNKDFQSSSSSSSSSSDRRLLILIEGWDWLQPISIDRVGTFFRLAKPTGDRLQKTMLVFIDVTMTDSSMRLITIRSPIEIRNQLLTPIDIRLKCGSGSLHDIRLEPNETRSLPLQFCPTLRQFQVRPADFTFNYCGEPINWMEIANEKRRRRQQDHESDENSAATETDSLQRHRDINSTDRRSFFRTCTMVGDNTLHFVCIQSKRTRLLAYKDDILSSYQISILPPLIINNLLPCDLFFQIYSYPQKVRLNPYKSHREHALDICQAIDITFATDLFRMTKPLRVPSINDLNLMRYHRQSVGFYDSIDRLLLIDVTIVCSIRHRLKISVSVPYVLLNKSGIPLIFKQEGSVNEVAGQSHEHELARNREPLLFSFSDQEAFHACVMKVGSGLHENDDGRPVWSQRFSLEHGSSYRQLYVRSPHGSPDWIYYIGIDVRQGKGRLRRTNFIFLSTRYMISNQCSYDLSIAQRHIVRAMLQTGDHSDLEQNCLHVLQHSNVAYHWPRSDLDQLLCVRVINNRQYKHVYWSGGILINRVNAFHINLRYDNNQCLILRVQVIERGGTFFVVFMDSNQMPAPLRVKNLSDVPIQFYQSDTREELTYLRAFIQPHQSIDYAWDEPTLQQTITCSIVGGTKETYDLKKLGHGENLCYENHICLAFEQTFTEGNTAQYQSKHLLHKSKSMNDRNTFPLFNQQQLVIDYIENKLVVAQREENKRSQLWRMTSSGLLVHTGSSSPRDWSNKNEVCDDIRSSYVLDIEETPTSNLKNVHSMTRFTRLTVRRHDYKRTLTQTWRFHDDGYLCMGETQMCIQVFGELKEKSEVVLGPRHFNEHGIMLPPLPTMNIRPHRRLQGSGLLSVRTYADGPTRILEIANVKTNNALNTLKSEALALAAASSSITKIDNVPLMSYSFDLRLECGIGISIISSIGHESEELVFMIFNDISLAYKDDKNEQSIEATIGTIVISNQLLMTTTPCLLYATYSDESFLQSALRLQASLQKPSANYKQLYIFHYLFIGLNGVTIQIDEILLWKLLEFFKIDFTVSSNKKAGKNDDQTYDLDEGEYDTQRLLSLLTSTQATRIYFYEVSIISIDLDLSVNCATSRSLPAHLSTIKRHAPFPLIRFENAPIHLKSYDQTHVFNTYDFFLLALTTHYVDELKRQAFKILGSVDFLGNPLGLFNDVTDGLASFVDHGSVSGLVKSVAHGVADSTSKFTGTLSYGLGKLASDEEHDDMREAIANSYRGSSIGHVIGGTVGLAAGFIGGLTSIITQPYKSVVEDGVGGLMKGVAKGIVGTVSKPVVGILDFANGLAMAVKEGARSSNTITKSRIRTTRCPTNIYGLLQPYSAFDANGQCLLYQMNKGDLTERRRLDNVNDDEYAADQRNCFMHAMITSQRVIIYRTETNQDETDYEITEVYDFSAVSNVVVIDDDSRRPYVEFVHSQSKRTDKMRPTTTTTMMTAATSTTAKNGGKQYQHSLLRCDFHDRAIRLARDIQRARAIFEEEKFTYIPPDDEDDDDDDDIPNEPQLNETVQMT</sequence>
<feature type="domain" description="VPS13-like middle region" evidence="2">
    <location>
        <begin position="1750"/>
        <end position="2330"/>
    </location>
</feature>
<evidence type="ECO:0000259" key="4">
    <source>
        <dbReference type="Pfam" id="PF25037"/>
    </source>
</evidence>
<dbReference type="Proteomes" id="UP000663872">
    <property type="component" value="Unassembled WGS sequence"/>
</dbReference>
<evidence type="ECO:0000256" key="1">
    <source>
        <dbReference type="SAM" id="MobiDB-lite"/>
    </source>
</evidence>
<protein>
    <recommendedName>
        <fullName evidence="7">Vacuolar protein sorting-associated protein 13D</fullName>
    </recommendedName>
</protein>
<feature type="domain" description="Vacuolar protein sorting-associated protein 13 VPS13 adaptor binding" evidence="3">
    <location>
        <begin position="2657"/>
        <end position="3268"/>
    </location>
</feature>
<dbReference type="InterPro" id="IPR056748">
    <property type="entry name" value="VPS13-like_C"/>
</dbReference>
<evidence type="ECO:0000259" key="2">
    <source>
        <dbReference type="Pfam" id="PF25033"/>
    </source>
</evidence>
<feature type="region of interest" description="Disordered" evidence="1">
    <location>
        <begin position="4144"/>
        <end position="4173"/>
    </location>
</feature>
<dbReference type="PANTHER" id="PTHR16166">
    <property type="entry name" value="VACUOLAR PROTEIN SORTING-ASSOCIATED PROTEIN VPS13"/>
    <property type="match status" value="1"/>
</dbReference>
<name>A0A818GG56_9BILA</name>
<dbReference type="GO" id="GO:0007005">
    <property type="term" value="P:mitochondrion organization"/>
    <property type="evidence" value="ECO:0007669"/>
    <property type="project" value="TreeGrafter"/>
</dbReference>
<evidence type="ECO:0000259" key="3">
    <source>
        <dbReference type="Pfam" id="PF25036"/>
    </source>
</evidence>
<dbReference type="Pfam" id="PF25037">
    <property type="entry name" value="VPS13_C"/>
    <property type="match status" value="1"/>
</dbReference>
<feature type="domain" description="Intermembrane lipid transfer protein VPS13-like C-terminal" evidence="4">
    <location>
        <begin position="3969"/>
        <end position="4067"/>
    </location>
</feature>
<reference evidence="5" key="1">
    <citation type="submission" date="2021-02" db="EMBL/GenBank/DDBJ databases">
        <authorList>
            <person name="Nowell W R."/>
        </authorList>
    </citation>
    <scope>NUCLEOTIDE SEQUENCE</scope>
</reference>
<feature type="compositionally biased region" description="Acidic residues" evidence="1">
    <location>
        <begin position="4149"/>
        <end position="4161"/>
    </location>
</feature>
<dbReference type="Pfam" id="PF25036">
    <property type="entry name" value="VPS13_VAB"/>
    <property type="match status" value="1"/>
</dbReference>
<evidence type="ECO:0000313" key="5">
    <source>
        <dbReference type="EMBL" id="CAF3487995.1"/>
    </source>
</evidence>